<feature type="binding site" evidence="1">
    <location>
        <position position="60"/>
    </location>
    <ligand>
        <name>Zn(2+)</name>
        <dbReference type="ChEBI" id="CHEBI:29105"/>
        <note>catalytic</note>
    </ligand>
</feature>
<feature type="compositionally biased region" description="Basic residues" evidence="3">
    <location>
        <begin position="170"/>
        <end position="179"/>
    </location>
</feature>
<keyword evidence="1 2" id="KW-0378">Hydrolase</keyword>
<keyword evidence="1 2" id="KW-0482">Metalloprotease</keyword>
<protein>
    <recommendedName>
        <fullName evidence="2">Metalloendopeptidase</fullName>
        <ecNumber evidence="2">3.4.24.-</ecNumber>
    </recommendedName>
</protein>
<dbReference type="GO" id="GO:0004222">
    <property type="term" value="F:metalloendopeptidase activity"/>
    <property type="evidence" value="ECO:0007669"/>
    <property type="project" value="UniProtKB-UniRule"/>
</dbReference>
<keyword evidence="6" id="KW-1185">Reference proteome</keyword>
<dbReference type="WBParaSite" id="NBR_0001448301-mRNA-1">
    <property type="protein sequence ID" value="NBR_0001448301-mRNA-1"/>
    <property type="gene ID" value="NBR_0001448301"/>
</dbReference>
<comment type="cofactor">
    <cofactor evidence="1 2">
        <name>Zn(2+)</name>
        <dbReference type="ChEBI" id="CHEBI:29105"/>
    </cofactor>
    <text evidence="1 2">Binds 1 zinc ion per subunit.</text>
</comment>
<dbReference type="PANTHER" id="PTHR10127:SF795">
    <property type="entry name" value="METALLOENDOPEPTIDASE-RELATED"/>
    <property type="match status" value="1"/>
</dbReference>
<organism evidence="7">
    <name type="scientific">Nippostrongylus brasiliensis</name>
    <name type="common">Rat hookworm</name>
    <dbReference type="NCBI Taxonomy" id="27835"/>
    <lineage>
        <taxon>Eukaryota</taxon>
        <taxon>Metazoa</taxon>
        <taxon>Ecdysozoa</taxon>
        <taxon>Nematoda</taxon>
        <taxon>Chromadorea</taxon>
        <taxon>Rhabditida</taxon>
        <taxon>Rhabditina</taxon>
        <taxon>Rhabditomorpha</taxon>
        <taxon>Strongyloidea</taxon>
        <taxon>Heligmosomidae</taxon>
        <taxon>Nippostrongylus</taxon>
    </lineage>
</organism>
<dbReference type="PROSITE" id="PS51864">
    <property type="entry name" value="ASTACIN"/>
    <property type="match status" value="1"/>
</dbReference>
<dbReference type="SUPFAM" id="SSF55486">
    <property type="entry name" value="Metalloproteases ('zincins'), catalytic domain"/>
    <property type="match status" value="1"/>
</dbReference>
<evidence type="ECO:0000313" key="7">
    <source>
        <dbReference type="WBParaSite" id="NBR_0001448301-mRNA-1"/>
    </source>
</evidence>
<evidence type="ECO:0000313" key="6">
    <source>
        <dbReference type="Proteomes" id="UP000271162"/>
    </source>
</evidence>
<evidence type="ECO:0000313" key="5">
    <source>
        <dbReference type="EMBL" id="VDL78073.1"/>
    </source>
</evidence>
<dbReference type="PANTHER" id="PTHR10127">
    <property type="entry name" value="DISCOIDIN, CUB, EGF, LAMININ , AND ZINC METALLOPROTEASE DOMAIN CONTAINING"/>
    <property type="match status" value="1"/>
</dbReference>
<keyword evidence="1 2" id="KW-0479">Metal-binding</keyword>
<evidence type="ECO:0000256" key="3">
    <source>
        <dbReference type="SAM" id="MobiDB-lite"/>
    </source>
</evidence>
<dbReference type="InterPro" id="IPR001506">
    <property type="entry name" value="Peptidase_M12A"/>
</dbReference>
<evidence type="ECO:0000256" key="2">
    <source>
        <dbReference type="RuleBase" id="RU361183"/>
    </source>
</evidence>
<evidence type="ECO:0000256" key="1">
    <source>
        <dbReference type="PROSITE-ProRule" id="PRU01211"/>
    </source>
</evidence>
<feature type="region of interest" description="Disordered" evidence="3">
    <location>
        <begin position="158"/>
        <end position="179"/>
    </location>
</feature>
<evidence type="ECO:0000259" key="4">
    <source>
        <dbReference type="PROSITE" id="PS51864"/>
    </source>
</evidence>
<comment type="caution">
    <text evidence="1">Lacks conserved residue(s) required for the propagation of feature annotation.</text>
</comment>
<dbReference type="Pfam" id="PF01400">
    <property type="entry name" value="Astacin"/>
    <property type="match status" value="1"/>
</dbReference>
<dbReference type="GO" id="GO:0006508">
    <property type="term" value="P:proteolysis"/>
    <property type="evidence" value="ECO:0007669"/>
    <property type="project" value="UniProtKB-KW"/>
</dbReference>
<feature type="domain" description="Peptidase M12A" evidence="4">
    <location>
        <begin position="1"/>
        <end position="135"/>
    </location>
</feature>
<dbReference type="Proteomes" id="UP000271162">
    <property type="component" value="Unassembled WGS sequence"/>
</dbReference>
<feature type="active site" evidence="1">
    <location>
        <position position="57"/>
    </location>
</feature>
<dbReference type="EC" id="3.4.24.-" evidence="2"/>
<reference evidence="7" key="1">
    <citation type="submission" date="2017-02" db="UniProtKB">
        <authorList>
            <consortium name="WormBaseParasite"/>
        </authorList>
    </citation>
    <scope>IDENTIFICATION</scope>
</reference>
<accession>A0A0N4YD15</accession>
<dbReference type="AlphaFoldDB" id="A0A0N4YD15"/>
<proteinExistence type="predicted"/>
<dbReference type="Gene3D" id="3.40.390.10">
    <property type="entry name" value="Collagenase (Catalytic Domain)"/>
    <property type="match status" value="1"/>
</dbReference>
<keyword evidence="1 2" id="KW-0645">Protease</keyword>
<keyword evidence="1 2" id="KW-0862">Zinc</keyword>
<dbReference type="InterPro" id="IPR024079">
    <property type="entry name" value="MetalloPept_cat_dom_sf"/>
</dbReference>
<sequence length="179" mass="21264">MPFLSPYLKAFLFLECFSYIGRQTSSFFRTREGNVETRMRLDPSCLRFNGRGTVMHELMHIIGFYHEHQRDDRDPRVRGDPRHYNYKIYPRSSTYYMGRYDPTSIMHYNFPGIVYPRSYFSVSDILRINTLYRCPAAQSVLSRFREVLLRLFVQHGTPIGRRSPPPPTGHRLHRPPKQS</sequence>
<feature type="binding site" evidence="1">
    <location>
        <position position="56"/>
    </location>
    <ligand>
        <name>Zn(2+)</name>
        <dbReference type="ChEBI" id="CHEBI:29105"/>
        <note>catalytic</note>
    </ligand>
</feature>
<dbReference type="GO" id="GO:0008270">
    <property type="term" value="F:zinc ion binding"/>
    <property type="evidence" value="ECO:0007669"/>
    <property type="project" value="UniProtKB-UniRule"/>
</dbReference>
<name>A0A0N4YD15_NIPBR</name>
<dbReference type="PRINTS" id="PR00480">
    <property type="entry name" value="ASTACIN"/>
</dbReference>
<reference evidence="5 6" key="2">
    <citation type="submission" date="2018-11" db="EMBL/GenBank/DDBJ databases">
        <authorList>
            <consortium name="Pathogen Informatics"/>
        </authorList>
    </citation>
    <scope>NUCLEOTIDE SEQUENCE [LARGE SCALE GENOMIC DNA]</scope>
</reference>
<dbReference type="EMBL" id="UYSL01021381">
    <property type="protein sequence ID" value="VDL78073.1"/>
    <property type="molecule type" value="Genomic_DNA"/>
</dbReference>
<feature type="binding site" evidence="1">
    <location>
        <position position="66"/>
    </location>
    <ligand>
        <name>Zn(2+)</name>
        <dbReference type="ChEBI" id="CHEBI:29105"/>
        <note>catalytic</note>
    </ligand>
</feature>
<gene>
    <name evidence="5" type="ORF">NBR_LOCUS14484</name>
</gene>